<dbReference type="Proteomes" id="UP000663829">
    <property type="component" value="Unassembled WGS sequence"/>
</dbReference>
<dbReference type="EMBL" id="CAJOBC010088210">
    <property type="protein sequence ID" value="CAF4365792.1"/>
    <property type="molecule type" value="Genomic_DNA"/>
</dbReference>
<dbReference type="EMBL" id="CAJNOK010007509">
    <property type="protein sequence ID" value="CAF1036457.1"/>
    <property type="molecule type" value="Genomic_DNA"/>
</dbReference>
<keyword evidence="5" id="KW-1185">Reference proteome</keyword>
<dbReference type="Proteomes" id="UP000677228">
    <property type="component" value="Unassembled WGS sequence"/>
</dbReference>
<dbReference type="Proteomes" id="UP000682733">
    <property type="component" value="Unassembled WGS sequence"/>
</dbReference>
<accession>A0A815TF31</accession>
<dbReference type="EMBL" id="CAJOBA010007520">
    <property type="protein sequence ID" value="CAF3804711.1"/>
    <property type="molecule type" value="Genomic_DNA"/>
</dbReference>
<organism evidence="2 5">
    <name type="scientific">Didymodactylos carnosus</name>
    <dbReference type="NCBI Taxonomy" id="1234261"/>
    <lineage>
        <taxon>Eukaryota</taxon>
        <taxon>Metazoa</taxon>
        <taxon>Spiralia</taxon>
        <taxon>Gnathifera</taxon>
        <taxon>Rotifera</taxon>
        <taxon>Eurotatoria</taxon>
        <taxon>Bdelloidea</taxon>
        <taxon>Philodinida</taxon>
        <taxon>Philodinidae</taxon>
        <taxon>Didymodactylos</taxon>
    </lineage>
</organism>
<protein>
    <submittedName>
        <fullName evidence="2">Uncharacterized protein</fullName>
    </submittedName>
</protein>
<proteinExistence type="predicted"/>
<comment type="caution">
    <text evidence="2">The sequence shown here is derived from an EMBL/GenBank/DDBJ whole genome shotgun (WGS) entry which is preliminary data.</text>
</comment>
<feature type="non-terminal residue" evidence="2">
    <location>
        <position position="74"/>
    </location>
</feature>
<evidence type="ECO:0000313" key="1">
    <source>
        <dbReference type="EMBL" id="CAF1036457.1"/>
    </source>
</evidence>
<evidence type="ECO:0000313" key="5">
    <source>
        <dbReference type="Proteomes" id="UP000663829"/>
    </source>
</evidence>
<evidence type="ECO:0000313" key="4">
    <source>
        <dbReference type="EMBL" id="CAF4365792.1"/>
    </source>
</evidence>
<reference evidence="2" key="1">
    <citation type="submission" date="2021-02" db="EMBL/GenBank/DDBJ databases">
        <authorList>
            <person name="Nowell W R."/>
        </authorList>
    </citation>
    <scope>NUCLEOTIDE SEQUENCE</scope>
</reference>
<gene>
    <name evidence="2" type="ORF">GPM918_LOCUS36827</name>
    <name evidence="1" type="ORF">OVA965_LOCUS16259</name>
    <name evidence="4" type="ORF">SRO942_LOCUS37578</name>
    <name evidence="3" type="ORF">TMI583_LOCUS16268</name>
</gene>
<evidence type="ECO:0000313" key="2">
    <source>
        <dbReference type="EMBL" id="CAF1504403.1"/>
    </source>
</evidence>
<dbReference type="AlphaFoldDB" id="A0A815TF31"/>
<name>A0A815TF31_9BILA</name>
<dbReference type="Proteomes" id="UP000681722">
    <property type="component" value="Unassembled WGS sequence"/>
</dbReference>
<evidence type="ECO:0000313" key="3">
    <source>
        <dbReference type="EMBL" id="CAF3804711.1"/>
    </source>
</evidence>
<dbReference type="EMBL" id="CAJNOQ010022683">
    <property type="protein sequence ID" value="CAF1504403.1"/>
    <property type="molecule type" value="Genomic_DNA"/>
</dbReference>
<sequence length="74" mass="8445">LNKLIKNLEVEVGIAMSQYMKDENHDGTVAFEDTKRFKDLTEQGRTARMILRTLKLIVNLLDITPMLGVLQDVV</sequence>